<keyword evidence="1" id="KW-0378">Hydrolase</keyword>
<dbReference type="AlphaFoldDB" id="A0AAV4FL26"/>
<name>A0AAV4FL26_9GAST</name>
<protein>
    <submittedName>
        <fullName evidence="3">Retropepsins domain-containing protein</fullName>
    </submittedName>
</protein>
<dbReference type="Gene3D" id="2.40.70.10">
    <property type="entry name" value="Acid Proteases"/>
    <property type="match status" value="1"/>
</dbReference>
<dbReference type="PROSITE" id="PS00141">
    <property type="entry name" value="ASP_PROTEASE"/>
    <property type="match status" value="1"/>
</dbReference>
<accession>A0AAV4FL26</accession>
<dbReference type="EMBL" id="BMAT01004411">
    <property type="protein sequence ID" value="GFR73010.1"/>
    <property type="molecule type" value="Genomic_DNA"/>
</dbReference>
<dbReference type="PROSITE" id="PS50175">
    <property type="entry name" value="ASP_PROT_RETROV"/>
    <property type="match status" value="1"/>
</dbReference>
<dbReference type="InterPro" id="IPR021109">
    <property type="entry name" value="Peptidase_aspartic_dom_sf"/>
</dbReference>
<dbReference type="GO" id="GO:0006508">
    <property type="term" value="P:proteolysis"/>
    <property type="evidence" value="ECO:0007669"/>
    <property type="project" value="InterPro"/>
</dbReference>
<feature type="domain" description="Peptidase A2" evidence="2">
    <location>
        <begin position="56"/>
        <end position="70"/>
    </location>
</feature>
<evidence type="ECO:0000256" key="1">
    <source>
        <dbReference type="ARBA" id="ARBA00022801"/>
    </source>
</evidence>
<evidence type="ECO:0000313" key="3">
    <source>
        <dbReference type="EMBL" id="GFR73010.1"/>
    </source>
</evidence>
<dbReference type="SUPFAM" id="SSF50630">
    <property type="entry name" value="Acid proteases"/>
    <property type="match status" value="1"/>
</dbReference>
<keyword evidence="4" id="KW-1185">Reference proteome</keyword>
<dbReference type="Proteomes" id="UP000762676">
    <property type="component" value="Unassembled WGS sequence"/>
</dbReference>
<organism evidence="3 4">
    <name type="scientific">Elysia marginata</name>
    <dbReference type="NCBI Taxonomy" id="1093978"/>
    <lineage>
        <taxon>Eukaryota</taxon>
        <taxon>Metazoa</taxon>
        <taxon>Spiralia</taxon>
        <taxon>Lophotrochozoa</taxon>
        <taxon>Mollusca</taxon>
        <taxon>Gastropoda</taxon>
        <taxon>Heterobranchia</taxon>
        <taxon>Euthyneura</taxon>
        <taxon>Panpulmonata</taxon>
        <taxon>Sacoglossa</taxon>
        <taxon>Placobranchoidea</taxon>
        <taxon>Plakobranchidae</taxon>
        <taxon>Elysia</taxon>
    </lineage>
</organism>
<dbReference type="InterPro" id="IPR001969">
    <property type="entry name" value="Aspartic_peptidase_AS"/>
</dbReference>
<sequence length="214" mass="22708">MWSNRACPCWVQKPNASTFKPTTACGSRQTAGQVSLKSCLVGDPAVVQIQINGHPMTALLDTGATVSVLNGDLAERLGVKINPVDTLLRIECANGEQLHYSGVTEVEIGFPSSKTTSGLLLVVLAARCTSSAPVVLGTNLLPALRKVTSPTPAPLKMALDCVEHRDSQIGLQGAVTLLQCATEQRVELSPNQRIILPTRARSAFITGNNYCNVC</sequence>
<proteinExistence type="predicted"/>
<reference evidence="3 4" key="1">
    <citation type="journal article" date="2021" name="Elife">
        <title>Chloroplast acquisition without the gene transfer in kleptoplastic sea slugs, Plakobranchus ocellatus.</title>
        <authorList>
            <person name="Maeda T."/>
            <person name="Takahashi S."/>
            <person name="Yoshida T."/>
            <person name="Shimamura S."/>
            <person name="Takaki Y."/>
            <person name="Nagai Y."/>
            <person name="Toyoda A."/>
            <person name="Suzuki Y."/>
            <person name="Arimoto A."/>
            <person name="Ishii H."/>
            <person name="Satoh N."/>
            <person name="Nishiyama T."/>
            <person name="Hasebe M."/>
            <person name="Maruyama T."/>
            <person name="Minagawa J."/>
            <person name="Obokata J."/>
            <person name="Shigenobu S."/>
        </authorList>
    </citation>
    <scope>NUCLEOTIDE SEQUENCE [LARGE SCALE GENOMIC DNA]</scope>
</reference>
<comment type="caution">
    <text evidence="3">The sequence shown here is derived from an EMBL/GenBank/DDBJ whole genome shotgun (WGS) entry which is preliminary data.</text>
</comment>
<evidence type="ECO:0000313" key="4">
    <source>
        <dbReference type="Proteomes" id="UP000762676"/>
    </source>
</evidence>
<evidence type="ECO:0000259" key="2">
    <source>
        <dbReference type="PROSITE" id="PS50175"/>
    </source>
</evidence>
<dbReference type="GO" id="GO:0004190">
    <property type="term" value="F:aspartic-type endopeptidase activity"/>
    <property type="evidence" value="ECO:0007669"/>
    <property type="project" value="InterPro"/>
</dbReference>
<gene>
    <name evidence="3" type="ORF">ElyMa_002127700</name>
</gene>
<dbReference type="CDD" id="cd00303">
    <property type="entry name" value="retropepsin_like"/>
    <property type="match status" value="1"/>
</dbReference>
<dbReference type="Pfam" id="PF13975">
    <property type="entry name" value="gag-asp_proteas"/>
    <property type="match status" value="1"/>
</dbReference>
<dbReference type="InterPro" id="IPR001995">
    <property type="entry name" value="Peptidase_A2_cat"/>
</dbReference>